<name>A0A068NTA0_FIMGI</name>
<dbReference type="RefSeq" id="WP_338031845.1">
    <property type="nucleotide sequence ID" value="NZ_CP007139.1"/>
</dbReference>
<dbReference type="KEGG" id="fgi:OP10G_2627"/>
<dbReference type="Gene3D" id="3.30.2310.20">
    <property type="entry name" value="RelE-like"/>
    <property type="match status" value="1"/>
</dbReference>
<organism evidence="1 2">
    <name type="scientific">Fimbriimonas ginsengisoli Gsoil 348</name>
    <dbReference type="NCBI Taxonomy" id="661478"/>
    <lineage>
        <taxon>Bacteria</taxon>
        <taxon>Bacillati</taxon>
        <taxon>Armatimonadota</taxon>
        <taxon>Fimbriimonadia</taxon>
        <taxon>Fimbriimonadales</taxon>
        <taxon>Fimbriimonadaceae</taxon>
        <taxon>Fimbriimonas</taxon>
    </lineage>
</organism>
<dbReference type="HOGENOM" id="CLU_3025607_0_0_0"/>
<accession>A0A068NTA0</accession>
<sequence length="55" mass="6521">MEGLPEFRFVTLRKSKKGHGHYVIYDIDEAEQLITVLRVYHTRMDIRGRLKAQFG</sequence>
<dbReference type="Proteomes" id="UP000027982">
    <property type="component" value="Chromosome"/>
</dbReference>
<evidence type="ECO:0000313" key="1">
    <source>
        <dbReference type="EMBL" id="AIE85995.1"/>
    </source>
</evidence>
<keyword evidence="2" id="KW-1185">Reference proteome</keyword>
<proteinExistence type="predicted"/>
<dbReference type="InterPro" id="IPR035093">
    <property type="entry name" value="RelE/ParE_toxin_dom_sf"/>
</dbReference>
<evidence type="ECO:0000313" key="2">
    <source>
        <dbReference type="Proteomes" id="UP000027982"/>
    </source>
</evidence>
<dbReference type="AlphaFoldDB" id="A0A068NTA0"/>
<dbReference type="STRING" id="661478.OP10G_2627"/>
<protein>
    <submittedName>
        <fullName evidence="1">Uncharacterized protein</fullName>
    </submittedName>
</protein>
<gene>
    <name evidence="1" type="ORF">OP10G_2627</name>
</gene>
<dbReference type="EMBL" id="CP007139">
    <property type="protein sequence ID" value="AIE85995.1"/>
    <property type="molecule type" value="Genomic_DNA"/>
</dbReference>
<reference evidence="1 2" key="1">
    <citation type="journal article" date="2014" name="PLoS ONE">
        <title>The first complete genome sequence of the class fimbriimonadia in the phylum armatimonadetes.</title>
        <authorList>
            <person name="Hu Z.Y."/>
            <person name="Wang Y.Z."/>
            <person name="Im W.T."/>
            <person name="Wang S.Y."/>
            <person name="Zhao G.P."/>
            <person name="Zheng H.J."/>
            <person name="Quan Z.X."/>
        </authorList>
    </citation>
    <scope>NUCLEOTIDE SEQUENCE [LARGE SCALE GENOMIC DNA]</scope>
    <source>
        <strain evidence="1">Gsoil 348</strain>
    </source>
</reference>